<evidence type="ECO:0000313" key="2">
    <source>
        <dbReference type="Proteomes" id="UP000813462"/>
    </source>
</evidence>
<dbReference type="AlphaFoldDB" id="A0A978UHM1"/>
<dbReference type="Proteomes" id="UP000813462">
    <property type="component" value="Unassembled WGS sequence"/>
</dbReference>
<gene>
    <name evidence="1" type="ORF">FEM48_Zijuj11G0074300</name>
</gene>
<organism evidence="1 2">
    <name type="scientific">Ziziphus jujuba var. spinosa</name>
    <dbReference type="NCBI Taxonomy" id="714518"/>
    <lineage>
        <taxon>Eukaryota</taxon>
        <taxon>Viridiplantae</taxon>
        <taxon>Streptophyta</taxon>
        <taxon>Embryophyta</taxon>
        <taxon>Tracheophyta</taxon>
        <taxon>Spermatophyta</taxon>
        <taxon>Magnoliopsida</taxon>
        <taxon>eudicotyledons</taxon>
        <taxon>Gunneridae</taxon>
        <taxon>Pentapetalae</taxon>
        <taxon>rosids</taxon>
        <taxon>fabids</taxon>
        <taxon>Rosales</taxon>
        <taxon>Rhamnaceae</taxon>
        <taxon>Paliureae</taxon>
        <taxon>Ziziphus</taxon>
    </lineage>
</organism>
<accession>A0A978UHM1</accession>
<proteinExistence type="predicted"/>
<reference evidence="1" key="1">
    <citation type="journal article" date="2021" name="Front. Plant Sci.">
        <title>Chromosome-Scale Genome Assembly for Chinese Sour Jujube and Insights Into Its Genome Evolution and Domestication Signature.</title>
        <authorList>
            <person name="Shen L.-Y."/>
            <person name="Luo H."/>
            <person name="Wang X.-L."/>
            <person name="Wang X.-M."/>
            <person name="Qiu X.-J."/>
            <person name="Liu H."/>
            <person name="Zhou S.-S."/>
            <person name="Jia K.-H."/>
            <person name="Nie S."/>
            <person name="Bao Y.-T."/>
            <person name="Zhang R.-G."/>
            <person name="Yun Q.-Z."/>
            <person name="Chai Y.-H."/>
            <person name="Lu J.-Y."/>
            <person name="Li Y."/>
            <person name="Zhao S.-W."/>
            <person name="Mao J.-F."/>
            <person name="Jia S.-G."/>
            <person name="Mao Y.-M."/>
        </authorList>
    </citation>
    <scope>NUCLEOTIDE SEQUENCE</scope>
    <source>
        <strain evidence="1">AT0</strain>
        <tissue evidence="1">Leaf</tissue>
    </source>
</reference>
<sequence>MRSRERGEPYNSTRLLSCRCKAGDLNTNAYVLEAMVRLSIPTDTGHYGFLIENLFEAEVSDQAVDFFR</sequence>
<evidence type="ECO:0000313" key="1">
    <source>
        <dbReference type="EMBL" id="KAH7514302.1"/>
    </source>
</evidence>
<comment type="caution">
    <text evidence="1">The sequence shown here is derived from an EMBL/GenBank/DDBJ whole genome shotgun (WGS) entry which is preliminary data.</text>
</comment>
<dbReference type="EMBL" id="JAEACU010000011">
    <property type="protein sequence ID" value="KAH7514302.1"/>
    <property type="molecule type" value="Genomic_DNA"/>
</dbReference>
<name>A0A978UHM1_ZIZJJ</name>
<protein>
    <submittedName>
        <fullName evidence="1">Uncharacterized protein</fullName>
    </submittedName>
</protein>